<comment type="similarity">
    <text evidence="3 7">Belongs to the metallo-beta-lactamase superfamily. Glyoxalase II family.</text>
</comment>
<organism evidence="9 10">
    <name type="scientific">Catenovulum adriaticum</name>
    <dbReference type="NCBI Taxonomy" id="2984846"/>
    <lineage>
        <taxon>Bacteria</taxon>
        <taxon>Pseudomonadati</taxon>
        <taxon>Pseudomonadota</taxon>
        <taxon>Gammaproteobacteria</taxon>
        <taxon>Alteromonadales</taxon>
        <taxon>Alteromonadaceae</taxon>
        <taxon>Catenovulum</taxon>
    </lineage>
</organism>
<protein>
    <recommendedName>
        <fullName evidence="7">Hydroxyacylglutathione hydrolase</fullName>
        <ecNumber evidence="7">3.1.2.6</ecNumber>
    </recommendedName>
    <alternativeName>
        <fullName evidence="7">Glyoxalase II</fullName>
        <shortName evidence="7">Glx II</shortName>
    </alternativeName>
</protein>
<dbReference type="GO" id="GO:0004416">
    <property type="term" value="F:hydroxyacylglutathione hydrolase activity"/>
    <property type="evidence" value="ECO:0007669"/>
    <property type="project" value="UniProtKB-EC"/>
</dbReference>
<comment type="subunit">
    <text evidence="7">Monomer.</text>
</comment>
<keyword evidence="6 7" id="KW-0862">Zinc</keyword>
<feature type="domain" description="Metallo-beta-lactamase" evidence="8">
    <location>
        <begin position="12"/>
        <end position="168"/>
    </location>
</feature>
<dbReference type="EC" id="3.1.2.6" evidence="7"/>
<dbReference type="NCBIfam" id="TIGR03413">
    <property type="entry name" value="GSH_gloB"/>
    <property type="match status" value="1"/>
</dbReference>
<feature type="binding site" evidence="7">
    <location>
        <position position="56"/>
    </location>
    <ligand>
        <name>Zn(2+)</name>
        <dbReference type="ChEBI" id="CHEBI:29105"/>
        <label>1</label>
    </ligand>
</feature>
<dbReference type="Pfam" id="PF00753">
    <property type="entry name" value="Lactamase_B"/>
    <property type="match status" value="1"/>
</dbReference>
<evidence type="ECO:0000259" key="8">
    <source>
        <dbReference type="SMART" id="SM00849"/>
    </source>
</evidence>
<dbReference type="HAMAP" id="MF_01374">
    <property type="entry name" value="Glyoxalase_2"/>
    <property type="match status" value="1"/>
</dbReference>
<dbReference type="Proteomes" id="UP001163726">
    <property type="component" value="Chromosome"/>
</dbReference>
<evidence type="ECO:0000256" key="7">
    <source>
        <dbReference type="HAMAP-Rule" id="MF_01374"/>
    </source>
</evidence>
<gene>
    <name evidence="7 9" type="primary">gloB</name>
    <name evidence="9" type="ORF">OLW01_03835</name>
</gene>
<comment type="function">
    <text evidence="7">Thiolesterase that catalyzes the hydrolysis of S-D-lactoyl-glutathione to form glutathione and D-lactic acid.</text>
</comment>
<dbReference type="PANTHER" id="PTHR43705">
    <property type="entry name" value="HYDROXYACYLGLUTATHIONE HYDROLASE"/>
    <property type="match status" value="1"/>
</dbReference>
<evidence type="ECO:0000313" key="9">
    <source>
        <dbReference type="EMBL" id="WAJ70944.1"/>
    </source>
</evidence>
<keyword evidence="5 7" id="KW-0378">Hydrolase</keyword>
<feature type="binding site" evidence="7">
    <location>
        <position position="54"/>
    </location>
    <ligand>
        <name>Zn(2+)</name>
        <dbReference type="ChEBI" id="CHEBI:29105"/>
        <label>1</label>
    </ligand>
</feature>
<dbReference type="InterPro" id="IPR017782">
    <property type="entry name" value="Hydroxyacylglutathione_Hdrlase"/>
</dbReference>
<dbReference type="PIRSF" id="PIRSF005457">
    <property type="entry name" value="Glx"/>
    <property type="match status" value="1"/>
</dbReference>
<dbReference type="RefSeq" id="WP_268075345.1">
    <property type="nucleotide sequence ID" value="NZ_CP109965.1"/>
</dbReference>
<name>A0ABY7AN59_9ALTE</name>
<dbReference type="SMART" id="SM00849">
    <property type="entry name" value="Lactamase_B"/>
    <property type="match status" value="1"/>
</dbReference>
<dbReference type="InterPro" id="IPR032282">
    <property type="entry name" value="HAGH_C"/>
</dbReference>
<feature type="binding site" evidence="7">
    <location>
        <position position="168"/>
    </location>
    <ligand>
        <name>Zn(2+)</name>
        <dbReference type="ChEBI" id="CHEBI:29105"/>
        <label>2</label>
    </ligand>
</feature>
<dbReference type="InterPro" id="IPR050110">
    <property type="entry name" value="Glyoxalase_II_hydrolase"/>
</dbReference>
<dbReference type="InterPro" id="IPR036866">
    <property type="entry name" value="RibonucZ/Hydroxyglut_hydro"/>
</dbReference>
<evidence type="ECO:0000256" key="2">
    <source>
        <dbReference type="ARBA" id="ARBA00004963"/>
    </source>
</evidence>
<sequence>MNQVFALKAFEDNYIWVIQNQSHCLIVDPGESAPVIDYLNQQTQITPVAILITHHHSDHVGGVQKLTQIYPNLKVYGPKDSPFTKTDYSLVDGQKIHFNEFNLSFDICHIPGHTLDHIAYYNDDWLFCGDTLFSVGCGRMFEGTASIFQHSLEKLRALSDDTLVFCAHEYTQANIRFALTIDTDNQTLLNHANKVKQLRQNNQASLPTTLKLEKAINPFIRTHIASIQAQVSSKWGQVVSEPIETFAALRALKDRF</sequence>
<evidence type="ECO:0000256" key="4">
    <source>
        <dbReference type="ARBA" id="ARBA00022723"/>
    </source>
</evidence>
<evidence type="ECO:0000256" key="6">
    <source>
        <dbReference type="ARBA" id="ARBA00022833"/>
    </source>
</evidence>
<feature type="binding site" evidence="7">
    <location>
        <position position="113"/>
    </location>
    <ligand>
        <name>Zn(2+)</name>
        <dbReference type="ChEBI" id="CHEBI:29105"/>
        <label>1</label>
    </ligand>
</feature>
<dbReference type="SUPFAM" id="SSF56281">
    <property type="entry name" value="Metallo-hydrolase/oxidoreductase"/>
    <property type="match status" value="1"/>
</dbReference>
<dbReference type="CDD" id="cd07723">
    <property type="entry name" value="hydroxyacylglutathione_hydrolase_MBL-fold"/>
    <property type="match status" value="1"/>
</dbReference>
<accession>A0ABY7AN59</accession>
<keyword evidence="4 7" id="KW-0479">Metal-binding</keyword>
<evidence type="ECO:0000256" key="3">
    <source>
        <dbReference type="ARBA" id="ARBA00006759"/>
    </source>
</evidence>
<dbReference type="InterPro" id="IPR001279">
    <property type="entry name" value="Metallo-B-lactamas"/>
</dbReference>
<dbReference type="Gene3D" id="3.60.15.10">
    <property type="entry name" value="Ribonuclease Z/Hydroxyacylglutathione hydrolase-like"/>
    <property type="match status" value="1"/>
</dbReference>
<comment type="pathway">
    <text evidence="2 7">Secondary metabolite metabolism; methylglyoxal degradation; (R)-lactate from methylglyoxal: step 2/2.</text>
</comment>
<evidence type="ECO:0000313" key="10">
    <source>
        <dbReference type="Proteomes" id="UP001163726"/>
    </source>
</evidence>
<feature type="binding site" evidence="7">
    <location>
        <position position="130"/>
    </location>
    <ligand>
        <name>Zn(2+)</name>
        <dbReference type="ChEBI" id="CHEBI:29105"/>
        <label>2</label>
    </ligand>
</feature>
<feature type="binding site" evidence="7">
    <location>
        <position position="130"/>
    </location>
    <ligand>
        <name>Zn(2+)</name>
        <dbReference type="ChEBI" id="CHEBI:29105"/>
        <label>1</label>
    </ligand>
</feature>
<proteinExistence type="inferred from homology"/>
<comment type="cofactor">
    <cofactor evidence="7">
        <name>Zn(2+)</name>
        <dbReference type="ChEBI" id="CHEBI:29105"/>
    </cofactor>
    <text evidence="7">Binds 2 Zn(2+) ions per subunit.</text>
</comment>
<evidence type="ECO:0000256" key="1">
    <source>
        <dbReference type="ARBA" id="ARBA00001623"/>
    </source>
</evidence>
<evidence type="ECO:0000256" key="5">
    <source>
        <dbReference type="ARBA" id="ARBA00022801"/>
    </source>
</evidence>
<dbReference type="EMBL" id="CP109965">
    <property type="protein sequence ID" value="WAJ70944.1"/>
    <property type="molecule type" value="Genomic_DNA"/>
</dbReference>
<reference evidence="9" key="1">
    <citation type="submission" date="2022-10" db="EMBL/GenBank/DDBJ databases">
        <title>Catenovulum adriacola sp. nov. isolated in the Harbour of Susak.</title>
        <authorList>
            <person name="Schoch T."/>
            <person name="Reich S.J."/>
            <person name="Stoeferle S."/>
            <person name="Flaiz M."/>
            <person name="Kazda M."/>
            <person name="Riedel C.U."/>
            <person name="Duerre P."/>
        </authorList>
    </citation>
    <scope>NUCLEOTIDE SEQUENCE</scope>
    <source>
        <strain evidence="9">TS8</strain>
    </source>
</reference>
<dbReference type="PANTHER" id="PTHR43705:SF1">
    <property type="entry name" value="HYDROXYACYLGLUTATHIONE HYDROLASE GLOB"/>
    <property type="match status" value="1"/>
</dbReference>
<comment type="catalytic activity">
    <reaction evidence="1 7">
        <text>an S-(2-hydroxyacyl)glutathione + H2O = a 2-hydroxy carboxylate + glutathione + H(+)</text>
        <dbReference type="Rhea" id="RHEA:21864"/>
        <dbReference type="ChEBI" id="CHEBI:15377"/>
        <dbReference type="ChEBI" id="CHEBI:15378"/>
        <dbReference type="ChEBI" id="CHEBI:57925"/>
        <dbReference type="ChEBI" id="CHEBI:58896"/>
        <dbReference type="ChEBI" id="CHEBI:71261"/>
        <dbReference type="EC" id="3.1.2.6"/>
    </reaction>
</comment>
<feature type="binding site" evidence="7">
    <location>
        <position position="58"/>
    </location>
    <ligand>
        <name>Zn(2+)</name>
        <dbReference type="ChEBI" id="CHEBI:29105"/>
        <label>2</label>
    </ligand>
</feature>
<dbReference type="Pfam" id="PF16123">
    <property type="entry name" value="HAGH_C"/>
    <property type="match status" value="1"/>
</dbReference>
<keyword evidence="10" id="KW-1185">Reference proteome</keyword>
<feature type="binding site" evidence="7">
    <location>
        <position position="59"/>
    </location>
    <ligand>
        <name>Zn(2+)</name>
        <dbReference type="ChEBI" id="CHEBI:29105"/>
        <label>2</label>
    </ligand>
</feature>
<dbReference type="InterPro" id="IPR035680">
    <property type="entry name" value="Clx_II_MBL"/>
</dbReference>